<evidence type="ECO:0000313" key="4">
    <source>
        <dbReference type="Proteomes" id="UP000267821"/>
    </source>
</evidence>
<protein>
    <recommendedName>
        <fullName evidence="2">GPI inositol-deacylase winged helix domain-containing protein</fullName>
    </recommendedName>
</protein>
<dbReference type="STRING" id="1051890.A0A3N4LVI3"/>
<sequence>MPETLLSNTPMATGEKAETTPPAFPAGLETLLELTRNAAARSVDYLLVHEQSFKLIEHLTEFHAAITQAREQLRQVTKHTSMKVPAAETQEKSTEGKETTEDTENMETTESTEGMQSTESTESTENTEGAEDTERTTSVDPPEGASTVGGDASSVQLSDTALQLFLDKKEEAAPLSGMWSQLFDMTMEKKRGANNAASACMESGQQENCEACVNDTLEVGEQRGDNKLREENGKDSKVHSEEPLPTLVRLMDRLAPVIVEIGPQLKAMAAVAKTEEQKLRESSDTITSKPLAKWCTCGEHTEDGDDSSSTKDDSDEEESTDPMINHLRKQCKMYKDFTSRIAEDPELRKDIIETIASKSEGIETVANVHLARVSRTLTVKGAREVLFALPLGPADTYALVMRDIEKHESPDRALAKKALMWLTNALQPLTVSEFLHVLNPDLSYHTSKVGDFKAKVRRLCGALFELGPSADIVSIAPTVKEYLQTNHPDLFTDPHWSMAHDCIQYFSLPEFSKGCAEWPQKRTDKFPFLEYAAHNWARHSRRVTPDKTQQMRKFVLKFLSQIKKTASAIQVIQAKVWGSSWAWASDQLGFFKSQASKRILVAAFFGLNDLVIQELNVRGSQICNCVDSQGQSLLSLAAERDNLTLDAVAMGCGEWS</sequence>
<evidence type="ECO:0000313" key="3">
    <source>
        <dbReference type="EMBL" id="RPB26906.1"/>
    </source>
</evidence>
<evidence type="ECO:0000256" key="1">
    <source>
        <dbReference type="SAM" id="MobiDB-lite"/>
    </source>
</evidence>
<dbReference type="PANTHER" id="PTHR10039">
    <property type="entry name" value="AMELOGENIN"/>
    <property type="match status" value="1"/>
</dbReference>
<feature type="region of interest" description="Disordered" evidence="1">
    <location>
        <begin position="1"/>
        <end position="22"/>
    </location>
</feature>
<name>A0A3N4LVI3_9PEZI</name>
<keyword evidence="4" id="KW-1185">Reference proteome</keyword>
<feature type="compositionally biased region" description="Basic and acidic residues" evidence="1">
    <location>
        <begin position="89"/>
        <end position="100"/>
    </location>
</feature>
<dbReference type="EMBL" id="ML121533">
    <property type="protein sequence ID" value="RPB26906.1"/>
    <property type="molecule type" value="Genomic_DNA"/>
</dbReference>
<proteinExistence type="predicted"/>
<dbReference type="Proteomes" id="UP000267821">
    <property type="component" value="Unassembled WGS sequence"/>
</dbReference>
<evidence type="ECO:0000259" key="2">
    <source>
        <dbReference type="Pfam" id="PF22939"/>
    </source>
</evidence>
<feature type="compositionally biased region" description="Polar residues" evidence="1">
    <location>
        <begin position="1"/>
        <end position="11"/>
    </location>
</feature>
<feature type="domain" description="GPI inositol-deacylase winged helix" evidence="2">
    <location>
        <begin position="411"/>
        <end position="486"/>
    </location>
</feature>
<feature type="region of interest" description="Disordered" evidence="1">
    <location>
        <begin position="297"/>
        <end position="324"/>
    </location>
</feature>
<gene>
    <name evidence="3" type="ORF">L211DRAFT_661209</name>
</gene>
<organism evidence="3 4">
    <name type="scientific">Terfezia boudieri ATCC MYA-4762</name>
    <dbReference type="NCBI Taxonomy" id="1051890"/>
    <lineage>
        <taxon>Eukaryota</taxon>
        <taxon>Fungi</taxon>
        <taxon>Dikarya</taxon>
        <taxon>Ascomycota</taxon>
        <taxon>Pezizomycotina</taxon>
        <taxon>Pezizomycetes</taxon>
        <taxon>Pezizales</taxon>
        <taxon>Pezizaceae</taxon>
        <taxon>Terfezia</taxon>
    </lineage>
</organism>
<dbReference type="Pfam" id="PF22939">
    <property type="entry name" value="WHD_GPIID"/>
    <property type="match status" value="1"/>
</dbReference>
<feature type="region of interest" description="Disordered" evidence="1">
    <location>
        <begin position="77"/>
        <end position="154"/>
    </location>
</feature>
<dbReference type="OrthoDB" id="7464126at2759"/>
<reference evidence="3 4" key="1">
    <citation type="journal article" date="2018" name="Nat. Ecol. Evol.">
        <title>Pezizomycetes genomes reveal the molecular basis of ectomycorrhizal truffle lifestyle.</title>
        <authorList>
            <person name="Murat C."/>
            <person name="Payen T."/>
            <person name="Noel B."/>
            <person name="Kuo A."/>
            <person name="Morin E."/>
            <person name="Chen J."/>
            <person name="Kohler A."/>
            <person name="Krizsan K."/>
            <person name="Balestrini R."/>
            <person name="Da Silva C."/>
            <person name="Montanini B."/>
            <person name="Hainaut M."/>
            <person name="Levati E."/>
            <person name="Barry K.W."/>
            <person name="Belfiori B."/>
            <person name="Cichocki N."/>
            <person name="Clum A."/>
            <person name="Dockter R.B."/>
            <person name="Fauchery L."/>
            <person name="Guy J."/>
            <person name="Iotti M."/>
            <person name="Le Tacon F."/>
            <person name="Lindquist E.A."/>
            <person name="Lipzen A."/>
            <person name="Malagnac F."/>
            <person name="Mello A."/>
            <person name="Molinier V."/>
            <person name="Miyauchi S."/>
            <person name="Poulain J."/>
            <person name="Riccioni C."/>
            <person name="Rubini A."/>
            <person name="Sitrit Y."/>
            <person name="Splivallo R."/>
            <person name="Traeger S."/>
            <person name="Wang M."/>
            <person name="Zifcakova L."/>
            <person name="Wipf D."/>
            <person name="Zambonelli A."/>
            <person name="Paolocci F."/>
            <person name="Nowrousian M."/>
            <person name="Ottonello S."/>
            <person name="Baldrian P."/>
            <person name="Spatafora J.W."/>
            <person name="Henrissat B."/>
            <person name="Nagy L.G."/>
            <person name="Aury J.M."/>
            <person name="Wincker P."/>
            <person name="Grigoriev I.V."/>
            <person name="Bonfante P."/>
            <person name="Martin F.M."/>
        </authorList>
    </citation>
    <scope>NUCLEOTIDE SEQUENCE [LARGE SCALE GENOMIC DNA]</scope>
    <source>
        <strain evidence="3 4">ATCC MYA-4762</strain>
    </source>
</reference>
<dbReference type="InParanoid" id="A0A3N4LVI3"/>
<feature type="compositionally biased region" description="Low complexity" evidence="1">
    <location>
        <begin position="108"/>
        <end position="127"/>
    </location>
</feature>
<accession>A0A3N4LVI3</accession>
<dbReference type="PANTHER" id="PTHR10039:SF16">
    <property type="entry name" value="GPI INOSITOL-DEACYLASE"/>
    <property type="match status" value="1"/>
</dbReference>
<dbReference type="AlphaFoldDB" id="A0A3N4LVI3"/>
<dbReference type="InterPro" id="IPR054471">
    <property type="entry name" value="GPIID_WHD"/>
</dbReference>